<keyword evidence="1 5" id="KW-0489">Methyltransferase</keyword>
<dbReference type="Gene3D" id="3.40.50.150">
    <property type="entry name" value="Vaccinia Virus protein VP39"/>
    <property type="match status" value="1"/>
</dbReference>
<evidence type="ECO:0000256" key="1">
    <source>
        <dbReference type="ARBA" id="ARBA00022603"/>
    </source>
</evidence>
<dbReference type="CDD" id="cd02440">
    <property type="entry name" value="AdoMet_MTases"/>
    <property type="match status" value="1"/>
</dbReference>
<feature type="domain" description="Methyltransferase" evidence="4">
    <location>
        <begin position="66"/>
        <end position="148"/>
    </location>
</feature>
<organism evidence="5 6">
    <name type="scientific">Lentzea indica</name>
    <dbReference type="NCBI Taxonomy" id="2604800"/>
    <lineage>
        <taxon>Bacteria</taxon>
        <taxon>Bacillati</taxon>
        <taxon>Actinomycetota</taxon>
        <taxon>Actinomycetes</taxon>
        <taxon>Pseudonocardiales</taxon>
        <taxon>Pseudonocardiaceae</taxon>
        <taxon>Lentzea</taxon>
    </lineage>
</organism>
<evidence type="ECO:0000313" key="6">
    <source>
        <dbReference type="Proteomes" id="UP001515943"/>
    </source>
</evidence>
<dbReference type="GO" id="GO:0032259">
    <property type="term" value="P:methylation"/>
    <property type="evidence" value="ECO:0007669"/>
    <property type="project" value="UniProtKB-KW"/>
</dbReference>
<dbReference type="InterPro" id="IPR029063">
    <property type="entry name" value="SAM-dependent_MTases_sf"/>
</dbReference>
<dbReference type="InterPro" id="IPR041698">
    <property type="entry name" value="Methyltransf_25"/>
</dbReference>
<evidence type="ECO:0000256" key="3">
    <source>
        <dbReference type="ARBA" id="ARBA00022691"/>
    </source>
</evidence>
<protein>
    <submittedName>
        <fullName evidence="5">Class I SAM-dependent methyltransferase</fullName>
    </submittedName>
</protein>
<dbReference type="SUPFAM" id="SSF53335">
    <property type="entry name" value="S-adenosyl-L-methionine-dependent methyltransferases"/>
    <property type="match status" value="1"/>
</dbReference>
<comment type="caution">
    <text evidence="5">The sequence shown here is derived from an EMBL/GenBank/DDBJ whole genome shotgun (WGS) entry which is preliminary data.</text>
</comment>
<sequence length="238" mass="26487">MVLVHPREPAAQAACPEAAREAGRNHQVVREKQRKLQLPEKLRWNHNEWYRRWLLRQLPSRAAAALDVGCGLGDLARSLKADEVTAIDASARMIERASATSSRIRWIHGDVLTHDLGRYDVVTAEASLHHLPLREGLTRLAELTKPGGLLVVIGLYMTATRADRAMEIVTLPANAIVGLAKAINGTGGTPHDPEMPVVFTAPTLREIRAAAAEITPGARIRRHVFWRYSLVWRRPEVH</sequence>
<evidence type="ECO:0000256" key="2">
    <source>
        <dbReference type="ARBA" id="ARBA00022679"/>
    </source>
</evidence>
<evidence type="ECO:0000259" key="4">
    <source>
        <dbReference type="Pfam" id="PF13649"/>
    </source>
</evidence>
<gene>
    <name evidence="5" type="ORF">FXN61_40380</name>
</gene>
<name>A0ABX1FW55_9PSEU</name>
<proteinExistence type="predicted"/>
<reference evidence="5 6" key="1">
    <citation type="submission" date="2019-08" db="EMBL/GenBank/DDBJ databases">
        <title>Lentzea from Indian Himalayas.</title>
        <authorList>
            <person name="Mandal S."/>
            <person name="Mallick Gupta A."/>
            <person name="Maiti P.K."/>
            <person name="Sarkar J."/>
            <person name="Mandal S."/>
        </authorList>
    </citation>
    <scope>NUCLEOTIDE SEQUENCE [LARGE SCALE GENOMIC DNA]</scope>
    <source>
        <strain evidence="5 6">PSKA42</strain>
    </source>
</reference>
<keyword evidence="6" id="KW-1185">Reference proteome</keyword>
<evidence type="ECO:0000313" key="5">
    <source>
        <dbReference type="EMBL" id="NKE62653.1"/>
    </source>
</evidence>
<dbReference type="Proteomes" id="UP001515943">
    <property type="component" value="Unassembled WGS sequence"/>
</dbReference>
<dbReference type="PANTHER" id="PTHR43464:SF19">
    <property type="entry name" value="UBIQUINONE BIOSYNTHESIS O-METHYLTRANSFERASE, MITOCHONDRIAL"/>
    <property type="match status" value="1"/>
</dbReference>
<dbReference type="EMBL" id="VSRL01000271">
    <property type="protein sequence ID" value="NKE62653.1"/>
    <property type="molecule type" value="Genomic_DNA"/>
</dbReference>
<keyword evidence="2" id="KW-0808">Transferase</keyword>
<keyword evidence="3" id="KW-0949">S-adenosyl-L-methionine</keyword>
<dbReference type="GO" id="GO:0008168">
    <property type="term" value="F:methyltransferase activity"/>
    <property type="evidence" value="ECO:0007669"/>
    <property type="project" value="UniProtKB-KW"/>
</dbReference>
<accession>A0ABX1FW55</accession>
<dbReference type="PANTHER" id="PTHR43464">
    <property type="entry name" value="METHYLTRANSFERASE"/>
    <property type="match status" value="1"/>
</dbReference>
<dbReference type="Pfam" id="PF13649">
    <property type="entry name" value="Methyltransf_25"/>
    <property type="match status" value="1"/>
</dbReference>